<comment type="caution">
    <text evidence="1">The sequence shown here is derived from an EMBL/GenBank/DDBJ whole genome shotgun (WGS) entry which is preliminary data.</text>
</comment>
<dbReference type="EMBL" id="NVUS01000035">
    <property type="protein sequence ID" value="PCI96981.1"/>
    <property type="molecule type" value="Genomic_DNA"/>
</dbReference>
<organism evidence="1">
    <name type="scientific">OCS116 cluster bacterium</name>
    <dbReference type="NCBI Taxonomy" id="2030921"/>
    <lineage>
        <taxon>Bacteria</taxon>
        <taxon>Pseudomonadati</taxon>
        <taxon>Pseudomonadota</taxon>
        <taxon>Alphaproteobacteria</taxon>
        <taxon>OCS116 cluster</taxon>
    </lineage>
</organism>
<dbReference type="SUPFAM" id="SSF53187">
    <property type="entry name" value="Zn-dependent exopeptidases"/>
    <property type="match status" value="1"/>
</dbReference>
<gene>
    <name evidence="1" type="ORF">COB13_16675</name>
</gene>
<reference evidence="1" key="2">
    <citation type="journal article" date="2018" name="ISME J.">
        <title>A dynamic microbial community with high functional redundancy inhabits the cold, oxic subseafloor aquifer.</title>
        <authorList>
            <person name="Tully B.J."/>
            <person name="Wheat C.G."/>
            <person name="Glazer B.T."/>
            <person name="Huber J.A."/>
        </authorList>
    </citation>
    <scope>NUCLEOTIDE SEQUENCE</scope>
    <source>
        <strain evidence="1">NORP83</strain>
    </source>
</reference>
<proteinExistence type="predicted"/>
<dbReference type="Gene3D" id="3.40.630.40">
    <property type="entry name" value="Zn-dependent exopeptidases"/>
    <property type="match status" value="1"/>
</dbReference>
<dbReference type="InterPro" id="IPR011227">
    <property type="entry name" value="UCP029730"/>
</dbReference>
<sequence>MTQNSVLENESFEIVDGDFNHGFLLLADHASRAMPAEYENLGLDDAQLERHIAYDIGVKEFTLRLAKKLNVPAVLGKFSRLLIDPNRGMLDPTLVMRVSDGKIIDGNRNITDAGKLERIERFYKPYDAAITSMIDEFESFEVAPTLLAVHSFTPYWRGNKRPTEVGLLWNEDQAFTTRIVDALRNTTDYVVHENVPYRGGMPGDTMDRHGLDKGLEHSLLELRQDYMATEAGIDEWVDIFAGILPQIVKNYKK</sequence>
<dbReference type="GO" id="GO:0016787">
    <property type="term" value="F:hydrolase activity"/>
    <property type="evidence" value="ECO:0007669"/>
    <property type="project" value="UniProtKB-KW"/>
</dbReference>
<protein>
    <submittedName>
        <fullName evidence="1">N-formylglutamate amidohydrolase</fullName>
    </submittedName>
</protein>
<dbReference type="InterPro" id="IPR007709">
    <property type="entry name" value="N-FG_amidohydro"/>
</dbReference>
<reference key="1">
    <citation type="submission" date="2017-08" db="EMBL/GenBank/DDBJ databases">
        <title>A dynamic microbial community with high functional redundancy inhabits the cold, oxic subseafloor aquifer.</title>
        <authorList>
            <person name="Tully B.J."/>
            <person name="Wheat C.G."/>
            <person name="Glazer B.T."/>
            <person name="Huber J.A."/>
        </authorList>
    </citation>
    <scope>NUCLEOTIDE SEQUENCE [LARGE SCALE GENOMIC DNA]</scope>
</reference>
<evidence type="ECO:0000313" key="1">
    <source>
        <dbReference type="EMBL" id="PCI96981.1"/>
    </source>
</evidence>
<dbReference type="PIRSF" id="PIRSF029730">
    <property type="entry name" value="UCP029730"/>
    <property type="match status" value="1"/>
</dbReference>
<keyword evidence="1" id="KW-0378">Hydrolase</keyword>
<dbReference type="Pfam" id="PF05013">
    <property type="entry name" value="FGase"/>
    <property type="match status" value="1"/>
</dbReference>
<name>A0A2A4YQJ8_9PROT</name>
<dbReference type="AlphaFoldDB" id="A0A2A4YQJ8"/>
<accession>A0A2A4YQJ8</accession>